<protein>
    <submittedName>
        <fullName evidence="3">Outer membrane lipoprotein carrier protein LolA</fullName>
    </submittedName>
</protein>
<dbReference type="RefSeq" id="WP_377405894.1">
    <property type="nucleotide sequence ID" value="NZ_JBHTFQ010000009.1"/>
</dbReference>
<dbReference type="Gene3D" id="2.50.20.10">
    <property type="entry name" value="Lipoprotein localisation LolA/LolB/LppX"/>
    <property type="match status" value="1"/>
</dbReference>
<keyword evidence="4" id="KW-1185">Reference proteome</keyword>
<dbReference type="PANTHER" id="PTHR35869">
    <property type="entry name" value="OUTER-MEMBRANE LIPOPROTEIN CARRIER PROTEIN"/>
    <property type="match status" value="1"/>
</dbReference>
<comment type="caution">
    <text evidence="3">The sequence shown here is derived from an EMBL/GenBank/DDBJ whole genome shotgun (WGS) entry which is preliminary data.</text>
</comment>
<dbReference type="CDD" id="cd16325">
    <property type="entry name" value="LolA"/>
    <property type="match status" value="1"/>
</dbReference>
<organism evidence="3 4">
    <name type="scientific">Plastorhodobacter daqingensis</name>
    <dbReference type="NCBI Taxonomy" id="1387281"/>
    <lineage>
        <taxon>Bacteria</taxon>
        <taxon>Pseudomonadati</taxon>
        <taxon>Pseudomonadota</taxon>
        <taxon>Alphaproteobacteria</taxon>
        <taxon>Rhodobacterales</taxon>
        <taxon>Paracoccaceae</taxon>
        <taxon>Plastorhodobacter</taxon>
    </lineage>
</organism>
<feature type="signal peptide" evidence="2">
    <location>
        <begin position="1"/>
        <end position="19"/>
    </location>
</feature>
<dbReference type="InterPro" id="IPR004564">
    <property type="entry name" value="OM_lipoprot_carrier_LolA-like"/>
</dbReference>
<evidence type="ECO:0000256" key="2">
    <source>
        <dbReference type="SAM" id="SignalP"/>
    </source>
</evidence>
<feature type="chain" id="PRO_5046125490" evidence="2">
    <location>
        <begin position="20"/>
        <end position="196"/>
    </location>
</feature>
<dbReference type="Proteomes" id="UP001596516">
    <property type="component" value="Unassembled WGS sequence"/>
</dbReference>
<name>A0ABW2ULV3_9RHOB</name>
<evidence type="ECO:0000256" key="1">
    <source>
        <dbReference type="ARBA" id="ARBA00022729"/>
    </source>
</evidence>
<reference evidence="4" key="1">
    <citation type="journal article" date="2019" name="Int. J. Syst. Evol. Microbiol.">
        <title>The Global Catalogue of Microorganisms (GCM) 10K type strain sequencing project: providing services to taxonomists for standard genome sequencing and annotation.</title>
        <authorList>
            <consortium name="The Broad Institute Genomics Platform"/>
            <consortium name="The Broad Institute Genome Sequencing Center for Infectious Disease"/>
            <person name="Wu L."/>
            <person name="Ma J."/>
        </authorList>
    </citation>
    <scope>NUCLEOTIDE SEQUENCE [LARGE SCALE GENOMIC DNA]</scope>
    <source>
        <strain evidence="4">CGMCC 1.12750</strain>
    </source>
</reference>
<accession>A0ABW2ULV3</accession>
<dbReference type="EMBL" id="JBHTFQ010000009">
    <property type="protein sequence ID" value="MFC7705711.1"/>
    <property type="molecule type" value="Genomic_DNA"/>
</dbReference>
<keyword evidence="1 2" id="KW-0732">Signal</keyword>
<evidence type="ECO:0000313" key="3">
    <source>
        <dbReference type="EMBL" id="MFC7705711.1"/>
    </source>
</evidence>
<proteinExistence type="predicted"/>
<dbReference type="PANTHER" id="PTHR35869:SF1">
    <property type="entry name" value="OUTER-MEMBRANE LIPOPROTEIN CARRIER PROTEIN"/>
    <property type="match status" value="1"/>
</dbReference>
<dbReference type="Pfam" id="PF03548">
    <property type="entry name" value="LolA"/>
    <property type="match status" value="1"/>
</dbReference>
<dbReference type="InterPro" id="IPR029046">
    <property type="entry name" value="LolA/LolB/LppX"/>
</dbReference>
<sequence length="196" mass="21415">MRLILATVLGALMALPAMADPIPLSEISRYFNSFTTAQGQFTQINGDGSISTGTLYINRPGRIRFEYAPPDSSLVMAGGGQVAIFDPKSNQPPEQYPLSRTPLNLILAQTVDLTQARMVVGHVSDGTTTTVVAQDPQRPEQGSIELNFTANPTELRQWVIRDDTGGATTVVLSDLTKDVQLSSFLFNIPHEVERRR</sequence>
<gene>
    <name evidence="3" type="ORF">ACFQXB_16095</name>
</gene>
<dbReference type="SUPFAM" id="SSF89392">
    <property type="entry name" value="Prokaryotic lipoproteins and lipoprotein localization factors"/>
    <property type="match status" value="1"/>
</dbReference>
<evidence type="ECO:0000313" key="4">
    <source>
        <dbReference type="Proteomes" id="UP001596516"/>
    </source>
</evidence>
<keyword evidence="3" id="KW-0449">Lipoprotein</keyword>